<feature type="region of interest" description="Disordered" evidence="9">
    <location>
        <begin position="1"/>
        <end position="31"/>
    </location>
</feature>
<evidence type="ECO:0000256" key="10">
    <source>
        <dbReference type="SAM" id="Phobius"/>
    </source>
</evidence>
<evidence type="ECO:0000256" key="5">
    <source>
        <dbReference type="ARBA" id="ARBA00022692"/>
    </source>
</evidence>
<keyword evidence="5 8" id="KW-0812">Transmembrane</keyword>
<dbReference type="SUPFAM" id="SSF81338">
    <property type="entry name" value="Aquaporin-like"/>
    <property type="match status" value="1"/>
</dbReference>
<evidence type="ECO:0000256" key="1">
    <source>
        <dbReference type="ARBA" id="ARBA00004651"/>
    </source>
</evidence>
<dbReference type="InterPro" id="IPR034294">
    <property type="entry name" value="Aquaporin_transptr"/>
</dbReference>
<dbReference type="PRINTS" id="PR00783">
    <property type="entry name" value="MINTRINSICP"/>
</dbReference>
<sequence>MGVLLGPPRRPGPALRPAPGARRVREGPGVSAPAPLARRAAAEGLGTAALVAVVVGSGIQAAGLTHDTGLQLLANSLATVFGLGVLVALLGPVSGAHFNPAVTLAAHVTGRRTGEGPAPREVAAYVPAQVVGAVAGAVLADAMFGEPVMTFSTTERWGGHLWLAEAVATAGLVCLVLGLVRTGRTHLAPPLVAAYIGAAYWFTSSTAFANPAVTIGRAFTDTFAGIAPASVLPFLAAQAVGAAAGLALAAVCFGRPPAATGNDAAPAPGVRRPAAPARTAEESAVTR</sequence>
<gene>
    <name evidence="11" type="ORF">IAG43_19525</name>
</gene>
<keyword evidence="6 10" id="KW-1133">Transmembrane helix</keyword>
<organism evidence="11 12">
    <name type="scientific">Streptomyces genisteinicus</name>
    <dbReference type="NCBI Taxonomy" id="2768068"/>
    <lineage>
        <taxon>Bacteria</taxon>
        <taxon>Bacillati</taxon>
        <taxon>Actinomycetota</taxon>
        <taxon>Actinomycetes</taxon>
        <taxon>Kitasatosporales</taxon>
        <taxon>Streptomycetaceae</taxon>
        <taxon>Streptomyces</taxon>
    </lineage>
</organism>
<feature type="transmembrane region" description="Helical" evidence="10">
    <location>
        <begin position="122"/>
        <end position="140"/>
    </location>
</feature>
<keyword evidence="12" id="KW-1185">Reference proteome</keyword>
<dbReference type="GO" id="GO:0005886">
    <property type="term" value="C:plasma membrane"/>
    <property type="evidence" value="ECO:0007669"/>
    <property type="project" value="UniProtKB-SubCell"/>
</dbReference>
<evidence type="ECO:0000256" key="7">
    <source>
        <dbReference type="ARBA" id="ARBA00023136"/>
    </source>
</evidence>
<dbReference type="Pfam" id="PF00230">
    <property type="entry name" value="MIP"/>
    <property type="match status" value="1"/>
</dbReference>
<feature type="region of interest" description="Disordered" evidence="9">
    <location>
        <begin position="260"/>
        <end position="287"/>
    </location>
</feature>
<evidence type="ECO:0000313" key="11">
    <source>
        <dbReference type="EMBL" id="QNP64888.1"/>
    </source>
</evidence>
<feature type="transmembrane region" description="Helical" evidence="10">
    <location>
        <begin position="160"/>
        <end position="180"/>
    </location>
</feature>
<keyword evidence="3 8" id="KW-0813">Transport</keyword>
<dbReference type="GO" id="GO:0015250">
    <property type="term" value="F:water channel activity"/>
    <property type="evidence" value="ECO:0007669"/>
    <property type="project" value="TreeGrafter"/>
</dbReference>
<dbReference type="PROSITE" id="PS00221">
    <property type="entry name" value="MIP"/>
    <property type="match status" value="1"/>
</dbReference>
<dbReference type="KEGG" id="sgj:IAG43_19525"/>
<keyword evidence="7 10" id="KW-0472">Membrane</keyword>
<evidence type="ECO:0000256" key="2">
    <source>
        <dbReference type="ARBA" id="ARBA00006175"/>
    </source>
</evidence>
<dbReference type="EMBL" id="CP060825">
    <property type="protein sequence ID" value="QNP64888.1"/>
    <property type="molecule type" value="Genomic_DNA"/>
</dbReference>
<comment type="subcellular location">
    <subcellularLocation>
        <location evidence="1">Cell membrane</location>
        <topology evidence="1">Multi-pass membrane protein</topology>
    </subcellularLocation>
</comment>
<comment type="similarity">
    <text evidence="2 8">Belongs to the MIP/aquaporin (TC 1.A.8) family.</text>
</comment>
<dbReference type="PANTHER" id="PTHR19139:SF199">
    <property type="entry name" value="MIP17260P"/>
    <property type="match status" value="1"/>
</dbReference>
<feature type="compositionally biased region" description="Low complexity" evidence="9">
    <location>
        <begin position="264"/>
        <end position="278"/>
    </location>
</feature>
<evidence type="ECO:0000256" key="6">
    <source>
        <dbReference type="ARBA" id="ARBA00022989"/>
    </source>
</evidence>
<dbReference type="InterPro" id="IPR000425">
    <property type="entry name" value="MIP"/>
</dbReference>
<evidence type="ECO:0000256" key="8">
    <source>
        <dbReference type="RuleBase" id="RU000477"/>
    </source>
</evidence>
<evidence type="ECO:0000256" key="3">
    <source>
        <dbReference type="ARBA" id="ARBA00022448"/>
    </source>
</evidence>
<dbReference type="InterPro" id="IPR023271">
    <property type="entry name" value="Aquaporin-like"/>
</dbReference>
<evidence type="ECO:0000256" key="9">
    <source>
        <dbReference type="SAM" id="MobiDB-lite"/>
    </source>
</evidence>
<dbReference type="InterPro" id="IPR022357">
    <property type="entry name" value="MIP_CS"/>
</dbReference>
<feature type="transmembrane region" description="Helical" evidence="10">
    <location>
        <begin position="70"/>
        <end position="90"/>
    </location>
</feature>
<reference evidence="11 12" key="1">
    <citation type="submission" date="2020-08" db="EMBL/GenBank/DDBJ databases">
        <title>A novel species.</title>
        <authorList>
            <person name="Gao J."/>
        </authorList>
    </citation>
    <scope>NUCLEOTIDE SEQUENCE [LARGE SCALE GENOMIC DNA]</scope>
    <source>
        <strain evidence="11 12">CRPJ-33</strain>
    </source>
</reference>
<feature type="transmembrane region" description="Helical" evidence="10">
    <location>
        <begin position="192"/>
        <end position="211"/>
    </location>
</feature>
<evidence type="ECO:0000313" key="12">
    <source>
        <dbReference type="Proteomes" id="UP000516230"/>
    </source>
</evidence>
<dbReference type="Gene3D" id="1.20.1080.10">
    <property type="entry name" value="Glycerol uptake facilitator protein"/>
    <property type="match status" value="1"/>
</dbReference>
<feature type="transmembrane region" description="Helical" evidence="10">
    <location>
        <begin position="231"/>
        <end position="253"/>
    </location>
</feature>
<evidence type="ECO:0000256" key="4">
    <source>
        <dbReference type="ARBA" id="ARBA00022475"/>
    </source>
</evidence>
<accession>A0A7H0HWH2</accession>
<dbReference type="AlphaFoldDB" id="A0A7H0HWH2"/>
<proteinExistence type="inferred from homology"/>
<feature type="transmembrane region" description="Helical" evidence="10">
    <location>
        <begin position="45"/>
        <end position="64"/>
    </location>
</feature>
<keyword evidence="4" id="KW-1003">Cell membrane</keyword>
<dbReference type="PANTHER" id="PTHR19139">
    <property type="entry name" value="AQUAPORIN TRANSPORTER"/>
    <property type="match status" value="1"/>
</dbReference>
<dbReference type="Proteomes" id="UP000516230">
    <property type="component" value="Chromosome"/>
</dbReference>
<name>A0A7H0HWH2_9ACTN</name>
<protein>
    <submittedName>
        <fullName evidence="11">Aquaporin</fullName>
    </submittedName>
</protein>